<evidence type="ECO:0000313" key="1">
    <source>
        <dbReference type="EMBL" id="QGK69584.1"/>
    </source>
</evidence>
<sequence>MTEGAHDPGDASEHVGTAIDQDRLDARLARIARIPFRAKFHLRPPELAYAASRGPETIARHAKELIDARLAPAHPQKDGRQTPWGGHPVFRAQHATATCCRKCLQINHEIIRGHELSEREREYVVHVICRWIELESQAGSTRAPPPPPTLF</sequence>
<proteinExistence type="predicted"/>
<dbReference type="Pfam" id="PF13811">
    <property type="entry name" value="DUF4186"/>
    <property type="match status" value="1"/>
</dbReference>
<keyword evidence="2" id="KW-1185">Reference proteome</keyword>
<dbReference type="AlphaFoldDB" id="A0A5Q3Q8P8"/>
<gene>
    <name evidence="1" type="ORF">GIY23_08680</name>
</gene>
<dbReference type="RefSeq" id="WP_154076178.1">
    <property type="nucleotide sequence ID" value="NZ_CP045929.1"/>
</dbReference>
<organism evidence="1 2">
    <name type="scientific">Allosaccharopolyspora coralli</name>
    <dbReference type="NCBI Taxonomy" id="2665642"/>
    <lineage>
        <taxon>Bacteria</taxon>
        <taxon>Bacillati</taxon>
        <taxon>Actinomycetota</taxon>
        <taxon>Actinomycetes</taxon>
        <taxon>Pseudonocardiales</taxon>
        <taxon>Pseudonocardiaceae</taxon>
        <taxon>Allosaccharopolyspora</taxon>
    </lineage>
</organism>
<evidence type="ECO:0000313" key="2">
    <source>
        <dbReference type="Proteomes" id="UP000371041"/>
    </source>
</evidence>
<name>A0A5Q3Q8P8_9PSEU</name>
<reference evidence="2" key="1">
    <citation type="submission" date="2019-11" db="EMBL/GenBank/DDBJ databases">
        <title>The complete genome sequence of Saccharopolyspora sp. E2A.</title>
        <authorList>
            <person name="Zhang G."/>
        </authorList>
    </citation>
    <scope>NUCLEOTIDE SEQUENCE [LARGE SCALE GENOMIC DNA]</scope>
    <source>
        <strain evidence="2">E2A</strain>
    </source>
</reference>
<dbReference type="InterPro" id="IPR020378">
    <property type="entry name" value="DUF4186"/>
</dbReference>
<dbReference type="KEGG" id="sace:GIY23_08680"/>
<dbReference type="EMBL" id="CP045929">
    <property type="protein sequence ID" value="QGK69584.1"/>
    <property type="molecule type" value="Genomic_DNA"/>
</dbReference>
<protein>
    <submittedName>
        <fullName evidence="1">DUF4186 family protein</fullName>
    </submittedName>
</protein>
<dbReference type="Proteomes" id="UP000371041">
    <property type="component" value="Chromosome"/>
</dbReference>
<accession>A0A5Q3Q8P8</accession>